<dbReference type="PROSITE" id="PS01173">
    <property type="entry name" value="LIPASE_GDXG_HIS"/>
    <property type="match status" value="1"/>
</dbReference>
<feature type="compositionally biased region" description="Low complexity" evidence="6">
    <location>
        <begin position="481"/>
        <end position="501"/>
    </location>
</feature>
<evidence type="ECO:0000313" key="9">
    <source>
        <dbReference type="Proteomes" id="UP001642540"/>
    </source>
</evidence>
<keyword evidence="5" id="KW-0325">Glycoprotein</keyword>
<dbReference type="SUPFAM" id="SSF53474">
    <property type="entry name" value="alpha/beta-Hydrolases"/>
    <property type="match status" value="2"/>
</dbReference>
<dbReference type="PROSITE" id="PS00941">
    <property type="entry name" value="CARBOXYLESTERASE_B_2"/>
    <property type="match status" value="1"/>
</dbReference>
<gene>
    <name evidence="8" type="ORF">ODALV1_LOCUS8905</name>
</gene>
<evidence type="ECO:0000256" key="1">
    <source>
        <dbReference type="ARBA" id="ARBA00005964"/>
    </source>
</evidence>
<evidence type="ECO:0000256" key="2">
    <source>
        <dbReference type="ARBA" id="ARBA00010515"/>
    </source>
</evidence>
<evidence type="ECO:0000256" key="3">
    <source>
        <dbReference type="ARBA" id="ARBA00022487"/>
    </source>
</evidence>
<reference evidence="8 9" key="1">
    <citation type="submission" date="2024-08" db="EMBL/GenBank/DDBJ databases">
        <authorList>
            <person name="Cucini C."/>
            <person name="Frati F."/>
        </authorList>
    </citation>
    <scope>NUCLEOTIDE SEQUENCE [LARGE SCALE GENOMIC DNA]</scope>
</reference>
<dbReference type="PANTHER" id="PTHR11559">
    <property type="entry name" value="CARBOXYLESTERASE"/>
    <property type="match status" value="1"/>
</dbReference>
<dbReference type="InterPro" id="IPR019819">
    <property type="entry name" value="Carboxylesterase_B_CS"/>
</dbReference>
<keyword evidence="3" id="KW-0719">Serine esterase</keyword>
<evidence type="ECO:0000256" key="4">
    <source>
        <dbReference type="ARBA" id="ARBA00022801"/>
    </source>
</evidence>
<dbReference type="InterPro" id="IPR029058">
    <property type="entry name" value="AB_hydrolase_fold"/>
</dbReference>
<dbReference type="InterPro" id="IPR002168">
    <property type="entry name" value="Lipase_GDXG_HIS_AS"/>
</dbReference>
<dbReference type="Pfam" id="PF00135">
    <property type="entry name" value="COesterase"/>
    <property type="match status" value="2"/>
</dbReference>
<organism evidence="8 9">
    <name type="scientific">Orchesella dallaii</name>
    <dbReference type="NCBI Taxonomy" id="48710"/>
    <lineage>
        <taxon>Eukaryota</taxon>
        <taxon>Metazoa</taxon>
        <taxon>Ecdysozoa</taxon>
        <taxon>Arthropoda</taxon>
        <taxon>Hexapoda</taxon>
        <taxon>Collembola</taxon>
        <taxon>Entomobryomorpha</taxon>
        <taxon>Entomobryoidea</taxon>
        <taxon>Orchesellidae</taxon>
        <taxon>Orchesellinae</taxon>
        <taxon>Orchesella</taxon>
    </lineage>
</organism>
<dbReference type="Proteomes" id="UP001642540">
    <property type="component" value="Unassembled WGS sequence"/>
</dbReference>
<comment type="caution">
    <text evidence="8">The sequence shown here is derived from an EMBL/GenBank/DDBJ whole genome shotgun (WGS) entry which is preliminary data.</text>
</comment>
<comment type="similarity">
    <text evidence="2">Belongs to the 'GDXG' lipolytic enzyme family.</text>
</comment>
<protein>
    <recommendedName>
        <fullName evidence="7">Carboxylesterase type B domain-containing protein</fullName>
    </recommendedName>
</protein>
<sequence length="1241" mass="139037">MGFMSTMDAASPGNYGLKDQAEAINWVHKNIENFDGDPSKVTLLGHGAGGASVHFHMVSFKARGKFQSGISISGTAFNQWAMHTRAQALNLTKAFAKAVHCPIHGRTADTVSCLRKQRGFDLVKMQISFLVILCFNDFQSLAIAILNYSLTNIMFIFKDKWPLSLSLFRPVMEDEYQKEDPFLTETAEEAYARGTVDKVPWICGQAEDEGYTFLLSHVALGTFGNLRQQWNTLASDFLNYNDLPVDQDEITRRINWWYFRNINPANAPLKTYSDALGVRLIHTGIHKALQAHSQHAETYAFTFGFNGKYNLGTAAGIKPKEWAVGHGEILGYVLNSTNMYSGFMKTDSELVLSKILVNLIYNFVDKQIPGFTTETGEDFHVWNPISDPRNMSFLLIDKKIKMIPEPYLNQILYWESLGLPDSLPLGNFSSEIHNASDPNTNGFVSTDITITGLSVPEELRPPTKLKADNLGQYNNTPGNYSTTTMSSNISETTTTTLSSTTENKNVSEPTTLSPLSKTESDNFLEPTTLSPITITTKSATTTATFTPVIIPSTPSTPKPPPTSRWIAQTFGPIPQFDTPTFKGLNPPTTNKRIPMIRSMMPAIGNMLAGIFGPDRRRNNASSPRNLTRGISIPIISGNKVARFITKSNITNMYLNSLGIDITSREDTNVPSASNPDEMMIMAIPCDPQYQQPDTRPLDSKNERDDLGNGVVFKSDSLKHIQRVLHDNKGLLEQYQDQSGASHSTYAYTFDCDDELPFVNTNAGIVEGYRIQVVGGRKICAFEGIPYGESPTKSLRFRSPVPKRRWKGILKATQYAPACLQYNVPEALRTVGQEDCLYLNVYTPQISEPGKYSVIVFIHGGGYFFGSTATYGPSYLLQKNVVLVTIQYRLGVLGFLSTGDSVCPGNFGLKDQTLALKWVHDNIAEFGGDPDRVTIMGQSAGSAAVHLHMLSQSSRAYFRNAISLSGTAFNYWSFYDRYQTRNLTNTFSKRLGCPTHDSIQLVECLRGRNPVDLVALTPQFLDDWPYPANAFRPSIEVIEGNPDPFLTDYPENIYRRNEVANVPWIVSTVSGEGYAFLLFPFISFGFSMLQRNWYNLALDLVDAENLEIDGDKLVKRLTRFYLRDQPPEKTPIRTYAQIVSDRMFTTGIYEAAKAHVQVAPTYSYYFDFNGQYNQIINYGYPASEWDVFYMFNASRIYSGFKRSDPEYEISRILVNLITNFADKGYFMKKLTNFVNQILTVVL</sequence>
<dbReference type="InterPro" id="IPR050309">
    <property type="entry name" value="Type-B_Carboxylest/Lipase"/>
</dbReference>
<feature type="domain" description="Carboxylesterase type B" evidence="7">
    <location>
        <begin position="1"/>
        <end position="404"/>
    </location>
</feature>
<evidence type="ECO:0000313" key="8">
    <source>
        <dbReference type="EMBL" id="CAL8094843.1"/>
    </source>
</evidence>
<feature type="compositionally biased region" description="Polar residues" evidence="6">
    <location>
        <begin position="471"/>
        <end position="480"/>
    </location>
</feature>
<dbReference type="Gene3D" id="3.40.50.1820">
    <property type="entry name" value="alpha/beta hydrolase"/>
    <property type="match status" value="2"/>
</dbReference>
<comment type="similarity">
    <text evidence="1">Belongs to the type-B carboxylesterase/lipase family.</text>
</comment>
<dbReference type="EMBL" id="CAXLJM020000027">
    <property type="protein sequence ID" value="CAL8094843.1"/>
    <property type="molecule type" value="Genomic_DNA"/>
</dbReference>
<dbReference type="InterPro" id="IPR002018">
    <property type="entry name" value="CarbesteraseB"/>
</dbReference>
<proteinExistence type="inferred from homology"/>
<feature type="region of interest" description="Disordered" evidence="6">
    <location>
        <begin position="461"/>
        <end position="527"/>
    </location>
</feature>
<name>A0ABP1Q9P7_9HEXA</name>
<dbReference type="PROSITE" id="PS00122">
    <property type="entry name" value="CARBOXYLESTERASE_B_1"/>
    <property type="match status" value="1"/>
</dbReference>
<feature type="compositionally biased region" description="Polar residues" evidence="6">
    <location>
        <begin position="502"/>
        <end position="517"/>
    </location>
</feature>
<keyword evidence="9" id="KW-1185">Reference proteome</keyword>
<dbReference type="InterPro" id="IPR019826">
    <property type="entry name" value="Carboxylesterase_B_AS"/>
</dbReference>
<evidence type="ECO:0000256" key="6">
    <source>
        <dbReference type="SAM" id="MobiDB-lite"/>
    </source>
</evidence>
<evidence type="ECO:0000256" key="5">
    <source>
        <dbReference type="ARBA" id="ARBA00023180"/>
    </source>
</evidence>
<feature type="domain" description="Carboxylesterase type B" evidence="7">
    <location>
        <begin position="756"/>
        <end position="1223"/>
    </location>
</feature>
<accession>A0ABP1Q9P7</accession>
<keyword evidence="4" id="KW-0378">Hydrolase</keyword>
<evidence type="ECO:0000259" key="7">
    <source>
        <dbReference type="Pfam" id="PF00135"/>
    </source>
</evidence>